<gene>
    <name evidence="1" type="ORF">SAMN04488045_3184</name>
</gene>
<dbReference type="Pfam" id="PF13704">
    <property type="entry name" value="Glyco_tranf_2_4"/>
    <property type="match status" value="1"/>
</dbReference>
<dbReference type="RefSeq" id="WP_103911471.1">
    <property type="nucleotide sequence ID" value="NZ_FNUZ01000005.1"/>
</dbReference>
<dbReference type="GO" id="GO:0016740">
    <property type="term" value="F:transferase activity"/>
    <property type="evidence" value="ECO:0007669"/>
    <property type="project" value="UniProtKB-KW"/>
</dbReference>
<dbReference type="EMBL" id="FNUZ01000005">
    <property type="protein sequence ID" value="SEG52190.1"/>
    <property type="molecule type" value="Genomic_DNA"/>
</dbReference>
<name>A0A1H6AVA9_9RHOB</name>
<reference evidence="1 2" key="1">
    <citation type="submission" date="2016-10" db="EMBL/GenBank/DDBJ databases">
        <authorList>
            <person name="de Groot N.N."/>
        </authorList>
    </citation>
    <scope>NUCLEOTIDE SEQUENCE [LARGE SCALE GENOMIC DNA]</scope>
    <source>
        <strain evidence="1 2">DSM 26915</strain>
    </source>
</reference>
<dbReference type="OrthoDB" id="7203640at2"/>
<dbReference type="Proteomes" id="UP000236752">
    <property type="component" value="Unassembled WGS sequence"/>
</dbReference>
<evidence type="ECO:0000313" key="1">
    <source>
        <dbReference type="EMBL" id="SEG52190.1"/>
    </source>
</evidence>
<dbReference type="AlphaFoldDB" id="A0A1H6AVA9"/>
<accession>A0A1H6AVA9</accession>
<proteinExistence type="predicted"/>
<organism evidence="1 2">
    <name type="scientific">Thalassococcus halodurans</name>
    <dbReference type="NCBI Taxonomy" id="373675"/>
    <lineage>
        <taxon>Bacteria</taxon>
        <taxon>Pseudomonadati</taxon>
        <taxon>Pseudomonadota</taxon>
        <taxon>Alphaproteobacteria</taxon>
        <taxon>Rhodobacterales</taxon>
        <taxon>Roseobacteraceae</taxon>
        <taxon>Thalassococcus</taxon>
    </lineage>
</organism>
<protein>
    <submittedName>
        <fullName evidence="1">Glycosyl transferase family 2</fullName>
    </submittedName>
</protein>
<evidence type="ECO:0000313" key="2">
    <source>
        <dbReference type="Proteomes" id="UP000236752"/>
    </source>
</evidence>
<keyword evidence="2" id="KW-1185">Reference proteome</keyword>
<keyword evidence="1" id="KW-0808">Transferase</keyword>
<sequence length="300" mass="34082">MLTVGAILKEPVSTVVRFVEWYAAQGAGCIVLCFDDPEDPAIEVVSGREDVIAIRATPEFWEGLGTTADERFTKRQNLAMGHVYRNIPEGGWFLNVDSDELLFLEGRTIAQEVAKQPASCRALRFLPAEHVQSPDDPDRLYFRLPQKGWVQRSIYGDLAPAVKPRHGLMGHTVGKSVTRTGMSPVKVRQHWIEDQDGPIEGATLSADEGAYLFHFVDQGYEVWRNKIRWRLSSRGFRLPMRLEIEKRMEGPEPEAALRELYDCLHVFNEERLAQMERGGALRSWTRVELGLTDPDWPPSH</sequence>